<reference evidence="5" key="1">
    <citation type="submission" date="2016-05" db="UniProtKB">
        <authorList>
            <consortium name="WormBaseParasite"/>
        </authorList>
    </citation>
    <scope>IDENTIFICATION</scope>
</reference>
<evidence type="ECO:0000256" key="2">
    <source>
        <dbReference type="SAM" id="Phobius"/>
    </source>
</evidence>
<evidence type="ECO:0000313" key="5">
    <source>
        <dbReference type="WBParaSite" id="ALUE_0001715901-mRNA-1"/>
    </source>
</evidence>
<sequence length="550" mass="62690">MRSCLLMLLTAVAAFAVDEPIERLWLRNGLITEKIGILVWRSNEREEACLPVQLLLTPLFADGWRDYNGSKSLRTLLSEAGLLTEYMKRERGVNDELTNRLQRICEEYASNGKQIKSNRQKRLVGASLALHAAQAAWNIKQDLDLRAVQNELKEQAEMLRSLKEATSDKNRLIQLTKRAEQRLSVVMQLESHLKEKKSAFLHSLETLFHTHRVHNELLSATELNSIIKMIFGDDEFQQSAYSVHRYLTLFYVTVVPRSCDITQNIIHSDVCAPFIATNELRTLYQTVKIARFINESRFFVLTDVPKYIATTVNRTTEAVILSDLCQRKGGYVYDCPISQLDTSECEVNTLNNCVVHVRRVSGSFTHVQRLRDLYVVATNEKSFIIGNSTIWFHQKVYSPVFTLKVARNCIARIGSEVLIGTANTTSFLQHYQTPLQIYVDELTMAEFDQLTENNEALIAKLNAHERKVTVAIAAFDKSLVEKAYDLILNSSFNIYLCIAIIGTITLCSLYFCCCRCGPICKPSNARQWYHHRVFTVRSASDCEQCCGDNV</sequence>
<feature type="transmembrane region" description="Helical" evidence="2">
    <location>
        <begin position="492"/>
        <end position="513"/>
    </location>
</feature>
<dbReference type="WBParaSite" id="ALUE_0001715901-mRNA-1">
    <property type="protein sequence ID" value="ALUE_0001715901-mRNA-1"/>
    <property type="gene ID" value="ALUE_0001715901"/>
</dbReference>
<proteinExistence type="predicted"/>
<keyword evidence="2" id="KW-1133">Transmembrane helix</keyword>
<keyword evidence="2" id="KW-0812">Transmembrane</keyword>
<evidence type="ECO:0000313" key="4">
    <source>
        <dbReference type="Proteomes" id="UP000036681"/>
    </source>
</evidence>
<dbReference type="AlphaFoldDB" id="A0A0M3IFY3"/>
<feature type="chain" id="PRO_5007778251" evidence="3">
    <location>
        <begin position="17"/>
        <end position="550"/>
    </location>
</feature>
<evidence type="ECO:0000256" key="3">
    <source>
        <dbReference type="SAM" id="SignalP"/>
    </source>
</evidence>
<feature type="coiled-coil region" evidence="1">
    <location>
        <begin position="145"/>
        <end position="182"/>
    </location>
</feature>
<feature type="signal peptide" evidence="3">
    <location>
        <begin position="1"/>
        <end position="16"/>
    </location>
</feature>
<accession>A0A0M3IFY3</accession>
<protein>
    <submittedName>
        <fullName evidence="5">Glycoprotein</fullName>
    </submittedName>
</protein>
<keyword evidence="4" id="KW-1185">Reference proteome</keyword>
<evidence type="ECO:0000256" key="1">
    <source>
        <dbReference type="SAM" id="Coils"/>
    </source>
</evidence>
<name>A0A0M3IFY3_ASCLU</name>
<organism evidence="4 5">
    <name type="scientific">Ascaris lumbricoides</name>
    <name type="common">Giant roundworm</name>
    <dbReference type="NCBI Taxonomy" id="6252"/>
    <lineage>
        <taxon>Eukaryota</taxon>
        <taxon>Metazoa</taxon>
        <taxon>Ecdysozoa</taxon>
        <taxon>Nematoda</taxon>
        <taxon>Chromadorea</taxon>
        <taxon>Rhabditida</taxon>
        <taxon>Spirurina</taxon>
        <taxon>Ascaridomorpha</taxon>
        <taxon>Ascaridoidea</taxon>
        <taxon>Ascarididae</taxon>
        <taxon>Ascaris</taxon>
    </lineage>
</organism>
<keyword evidence="1" id="KW-0175">Coiled coil</keyword>
<keyword evidence="2" id="KW-0472">Membrane</keyword>
<dbReference type="Proteomes" id="UP000036681">
    <property type="component" value="Unplaced"/>
</dbReference>
<keyword evidence="3" id="KW-0732">Signal</keyword>